<dbReference type="EMBL" id="CAFBQG010000138">
    <property type="protein sequence ID" value="CAB5052056.1"/>
    <property type="molecule type" value="Genomic_DNA"/>
</dbReference>
<evidence type="ECO:0000313" key="6">
    <source>
        <dbReference type="EMBL" id="CAB5009962.1"/>
    </source>
</evidence>
<dbReference type="EMBL" id="CAFBPK010000002">
    <property type="protein sequence ID" value="CAB5009962.1"/>
    <property type="molecule type" value="Genomic_DNA"/>
</dbReference>
<dbReference type="PRINTS" id="PR00080">
    <property type="entry name" value="SDRFAMILY"/>
</dbReference>
<protein>
    <submittedName>
        <fullName evidence="3">Unannotated protein</fullName>
    </submittedName>
</protein>
<dbReference type="CDD" id="cd05233">
    <property type="entry name" value="SDR_c"/>
    <property type="match status" value="1"/>
</dbReference>
<organism evidence="3">
    <name type="scientific">freshwater metagenome</name>
    <dbReference type="NCBI Taxonomy" id="449393"/>
    <lineage>
        <taxon>unclassified sequences</taxon>
        <taxon>metagenomes</taxon>
        <taxon>ecological metagenomes</taxon>
    </lineage>
</organism>
<gene>
    <name evidence="4" type="ORF">UFOPK2648_00092</name>
    <name evidence="5" type="ORF">UFOPK3037_00566</name>
    <name evidence="2" type="ORF">UFOPK3406_00104</name>
    <name evidence="3" type="ORF">UFOPK3925_00181</name>
    <name evidence="6" type="ORF">UFOPK4097_00263</name>
    <name evidence="7" type="ORF">UFOPK4301_01034</name>
</gene>
<dbReference type="PANTHER" id="PTHR42879">
    <property type="entry name" value="3-OXOACYL-(ACYL-CARRIER-PROTEIN) REDUCTASE"/>
    <property type="match status" value="1"/>
</dbReference>
<dbReference type="Gene3D" id="3.40.50.720">
    <property type="entry name" value="NAD(P)-binding Rossmann-like Domain"/>
    <property type="match status" value="1"/>
</dbReference>
<evidence type="ECO:0000256" key="1">
    <source>
        <dbReference type="ARBA" id="ARBA00006484"/>
    </source>
</evidence>
<evidence type="ECO:0000313" key="2">
    <source>
        <dbReference type="EMBL" id="CAB4330147.1"/>
    </source>
</evidence>
<dbReference type="PANTHER" id="PTHR42879:SF2">
    <property type="entry name" value="3-OXOACYL-[ACYL-CARRIER-PROTEIN] REDUCTASE FABG"/>
    <property type="match status" value="1"/>
</dbReference>
<dbReference type="EMBL" id="CAESAD010000001">
    <property type="protein sequence ID" value="CAB4331018.1"/>
    <property type="molecule type" value="Genomic_DNA"/>
</dbReference>
<evidence type="ECO:0000313" key="5">
    <source>
        <dbReference type="EMBL" id="CAB4799983.1"/>
    </source>
</evidence>
<evidence type="ECO:0000313" key="4">
    <source>
        <dbReference type="EMBL" id="CAB4697033.1"/>
    </source>
</evidence>
<comment type="similarity">
    <text evidence="1">Belongs to the short-chain dehydrogenases/reductases (SDR) family.</text>
</comment>
<reference evidence="3" key="1">
    <citation type="submission" date="2020-05" db="EMBL/GenBank/DDBJ databases">
        <authorList>
            <person name="Chiriac C."/>
            <person name="Salcher M."/>
            <person name="Ghai R."/>
            <person name="Kavagutti S V."/>
        </authorList>
    </citation>
    <scope>NUCLEOTIDE SEQUENCE</scope>
</reference>
<dbReference type="PRINTS" id="PR00081">
    <property type="entry name" value="GDHRDH"/>
</dbReference>
<sequence>MAQEITLSGKRLLVTGAASGMGRCFARLASAQGASLALFDRNVEGLEAVRAELAAHGTVFAYPGDLVDWPHVETSVNAAVAALGGVDALINVAGWDEPGKFWEQSLEMWHQLIDVNLWSNLHMTRATVPFLMEQQHGTIVNVSSDAGRVGSKGETVYAAAKGGILALTKSLAREMAPYKVTVNAVCPGPIRTALLEQEMADNPTLIEKLIKAVPLRRVGEPEDVAPLLAFLASDEASYITGQVISVSGGLTMVG</sequence>
<dbReference type="EMBL" id="CAFAAO010000005">
    <property type="protein sequence ID" value="CAB4799983.1"/>
    <property type="molecule type" value="Genomic_DNA"/>
</dbReference>
<evidence type="ECO:0000313" key="7">
    <source>
        <dbReference type="EMBL" id="CAB5052056.1"/>
    </source>
</evidence>
<dbReference type="Pfam" id="PF13561">
    <property type="entry name" value="adh_short_C2"/>
    <property type="match status" value="1"/>
</dbReference>
<dbReference type="NCBIfam" id="NF005559">
    <property type="entry name" value="PRK07231.1"/>
    <property type="match status" value="1"/>
</dbReference>
<dbReference type="EMBL" id="CAEZYC010000002">
    <property type="protein sequence ID" value="CAB4697033.1"/>
    <property type="molecule type" value="Genomic_DNA"/>
</dbReference>
<accession>A0A6J5YQ82</accession>
<name>A0A6J5YQ82_9ZZZZ</name>
<dbReference type="GO" id="GO:0032787">
    <property type="term" value="P:monocarboxylic acid metabolic process"/>
    <property type="evidence" value="ECO:0007669"/>
    <property type="project" value="UniProtKB-ARBA"/>
</dbReference>
<dbReference type="EMBL" id="CAESAI010000001">
    <property type="protein sequence ID" value="CAB4330147.1"/>
    <property type="molecule type" value="Genomic_DNA"/>
</dbReference>
<dbReference type="InterPro" id="IPR002347">
    <property type="entry name" value="SDR_fam"/>
</dbReference>
<evidence type="ECO:0000313" key="3">
    <source>
        <dbReference type="EMBL" id="CAB4331018.1"/>
    </source>
</evidence>
<dbReference type="SUPFAM" id="SSF51735">
    <property type="entry name" value="NAD(P)-binding Rossmann-fold domains"/>
    <property type="match status" value="1"/>
</dbReference>
<dbReference type="AlphaFoldDB" id="A0A6J5YQ82"/>
<dbReference type="FunFam" id="3.40.50.720:FF:000084">
    <property type="entry name" value="Short-chain dehydrogenase reductase"/>
    <property type="match status" value="1"/>
</dbReference>
<dbReference type="PROSITE" id="PS00061">
    <property type="entry name" value="ADH_SHORT"/>
    <property type="match status" value="1"/>
</dbReference>
<proteinExistence type="inferred from homology"/>
<dbReference type="InterPro" id="IPR050259">
    <property type="entry name" value="SDR"/>
</dbReference>
<dbReference type="InterPro" id="IPR020904">
    <property type="entry name" value="Sc_DH/Rdtase_CS"/>
</dbReference>
<dbReference type="InterPro" id="IPR036291">
    <property type="entry name" value="NAD(P)-bd_dom_sf"/>
</dbReference>